<evidence type="ECO:0008006" key="3">
    <source>
        <dbReference type="Google" id="ProtNLM"/>
    </source>
</evidence>
<reference evidence="2" key="1">
    <citation type="journal article" date="2019" name="Int. J. Syst. Evol. Microbiol.">
        <title>The Global Catalogue of Microorganisms (GCM) 10K type strain sequencing project: providing services to taxonomists for standard genome sequencing and annotation.</title>
        <authorList>
            <consortium name="The Broad Institute Genomics Platform"/>
            <consortium name="The Broad Institute Genome Sequencing Center for Infectious Disease"/>
            <person name="Wu L."/>
            <person name="Ma J."/>
        </authorList>
    </citation>
    <scope>NUCLEOTIDE SEQUENCE [LARGE SCALE GENOMIC DNA]</scope>
    <source>
        <strain evidence="2">JCM 17924</strain>
    </source>
</reference>
<protein>
    <recommendedName>
        <fullName evidence="3">DUF4249 domain-containing protein</fullName>
    </recommendedName>
</protein>
<evidence type="ECO:0000313" key="2">
    <source>
        <dbReference type="Proteomes" id="UP001500454"/>
    </source>
</evidence>
<organism evidence="1 2">
    <name type="scientific">Hymenobacter koreensis</name>
    <dbReference type="NCBI Taxonomy" id="1084523"/>
    <lineage>
        <taxon>Bacteria</taxon>
        <taxon>Pseudomonadati</taxon>
        <taxon>Bacteroidota</taxon>
        <taxon>Cytophagia</taxon>
        <taxon>Cytophagales</taxon>
        <taxon>Hymenobacteraceae</taxon>
        <taxon>Hymenobacter</taxon>
    </lineage>
</organism>
<dbReference type="InterPro" id="IPR025345">
    <property type="entry name" value="DUF4249"/>
</dbReference>
<keyword evidence="2" id="KW-1185">Reference proteome</keyword>
<dbReference type="Proteomes" id="UP001500454">
    <property type="component" value="Unassembled WGS sequence"/>
</dbReference>
<gene>
    <name evidence="1" type="ORF">GCM10023186_06190</name>
</gene>
<comment type="caution">
    <text evidence="1">The sequence shown here is derived from an EMBL/GenBank/DDBJ whole genome shotgun (WGS) entry which is preliminary data.</text>
</comment>
<dbReference type="EMBL" id="BAABHA010000002">
    <property type="protein sequence ID" value="GAA4374611.1"/>
    <property type="molecule type" value="Genomic_DNA"/>
</dbReference>
<dbReference type="PROSITE" id="PS51257">
    <property type="entry name" value="PROKAR_LIPOPROTEIN"/>
    <property type="match status" value="1"/>
</dbReference>
<accession>A0ABP8IUV7</accession>
<proteinExistence type="predicted"/>
<name>A0ABP8IUV7_9BACT</name>
<dbReference type="Pfam" id="PF14054">
    <property type="entry name" value="DUF4249"/>
    <property type="match status" value="1"/>
</dbReference>
<dbReference type="RefSeq" id="WP_345221300.1">
    <property type="nucleotide sequence ID" value="NZ_BAABHA010000002.1"/>
</dbReference>
<evidence type="ECO:0000313" key="1">
    <source>
        <dbReference type="EMBL" id="GAA4374611.1"/>
    </source>
</evidence>
<sequence length="386" mass="43748">MNCKQYFLIWSKALAWMLMLVLSGCIEPFEPEVEEAATDLLVVDGFINSQGVSKIRLSRTLGLRTQGAPPVEAGARLHIEQEGGVRYPLTEGMSGIYESAALRLNADRRYRLHMVTRAGRIYASEYVPVKTTPEIEALTWRRNEQGLEINISSRDASNQTRYYRWSADETWEFTSAYFSQWEYVNGQVRRRRDNIWRCWRTQSNASIRLTNTTRLAEDVVSNFTLLELPFNSIKLRYRYSILVRQYAQTPEEYAYWEQLRNSTENLGTLFDPLPAQVQGNIRCLSEPGAVALGFVGAHSVTEKRLFIAKPELGLDFRPEDTEYTNCTTDTIMANGAGGFSGLASGYIPVDVLQATDGSPVFAIAGTPICVDCRLRGTNVRPLFWPF</sequence>